<dbReference type="GO" id="GO:0046872">
    <property type="term" value="F:metal ion binding"/>
    <property type="evidence" value="ECO:0007669"/>
    <property type="project" value="UniProtKB-KW"/>
</dbReference>
<dbReference type="AlphaFoldDB" id="A0A1M5BIC4"/>
<keyword evidence="2" id="KW-0378">Hydrolase</keyword>
<dbReference type="GO" id="GO:0008237">
    <property type="term" value="F:metallopeptidase activity"/>
    <property type="evidence" value="ECO:0007669"/>
    <property type="project" value="UniProtKB-KW"/>
</dbReference>
<dbReference type="PANTHER" id="PTHR34448">
    <property type="entry name" value="AMINOPEPTIDASE"/>
    <property type="match status" value="1"/>
</dbReference>
<gene>
    <name evidence="2" type="ORF">SAMN02745158_03680</name>
</gene>
<keyword evidence="1" id="KW-0479">Metal-binding</keyword>
<evidence type="ECO:0000256" key="1">
    <source>
        <dbReference type="ARBA" id="ARBA00022723"/>
    </source>
</evidence>
<protein>
    <submittedName>
        <fullName evidence="2">Thermophilic metalloprotease (M29)</fullName>
    </submittedName>
</protein>
<keyword evidence="2" id="KW-0482">Metalloprotease</keyword>
<dbReference type="GO" id="GO:0004177">
    <property type="term" value="F:aminopeptidase activity"/>
    <property type="evidence" value="ECO:0007669"/>
    <property type="project" value="InterPro"/>
</dbReference>
<sequence>MSKEEMIDERYQLVTGRIGEIHREESVPEPFREYFRKTAGFIGLTAQVLEKMLSGWAETAAKEELKEWNDRLYEDILPANYGTSYGNPAYAVSVLGEEYGQLLSFLYTEIRGLIVYAYEKRKWDFTVAAELFAEIYTMFQEEIPKAETLRETLYWYISDYSDEMAAYRVRESLDPSLSFARDIIMEEDLSDERYLYLFGEYISDNICRVSAFLNTLSQEEIDAMASTYTEGYRIGFETTGKDIKKKKTVNIRYQLGFERMIRAAVLQFEKMGLQPVIYRAASHAVNKRQHLRIGYYGAVPNKQYDYDHRGDAALYLDQEFVQRKLRVMQVAYEKMKELAAVHGGPAVVEVFGEEPFVPMSCPQAMQLSKAQQKLQVTYDSEAGQITNRYIKGEERSFTIIAYPVPEIGEDFPDIFRETVKINTLDYKLYQQIQQRIIDALDTGDRVHIKGQGGNQTDLTIALHPLADPKRQTNFENCVADVNIPVGEVFTSPLLKGTRGILHVSQVYLNELCYRDLKITFQDGRISDYSCKNFDSEEENKKYIFENLLFHHDTLPMGEFAIGTNTTAYVMARKYGIEGKLPILIAEKMGPHFAVGDTCYSWAEDTPVYNPDGKEIIARDNEVSILRREDISKAYLGCHTDITIPYDELESVAVIMPDGRETAVIRDGRFVLPGTEELNRPFEGGIHIDKNYKS</sequence>
<reference evidence="2 3" key="1">
    <citation type="submission" date="2016-11" db="EMBL/GenBank/DDBJ databases">
        <authorList>
            <person name="Jaros S."/>
            <person name="Januszkiewicz K."/>
            <person name="Wedrychowicz H."/>
        </authorList>
    </citation>
    <scope>NUCLEOTIDE SEQUENCE [LARGE SCALE GENOMIC DNA]</scope>
    <source>
        <strain evidence="2 3">DSM 17459</strain>
    </source>
</reference>
<dbReference type="RefSeq" id="WP_242946794.1">
    <property type="nucleotide sequence ID" value="NZ_FQVI01000027.1"/>
</dbReference>
<dbReference type="Pfam" id="PF02073">
    <property type="entry name" value="Peptidase_M29"/>
    <property type="match status" value="1"/>
</dbReference>
<dbReference type="Proteomes" id="UP000184245">
    <property type="component" value="Unassembled WGS sequence"/>
</dbReference>
<dbReference type="PANTHER" id="PTHR34448:SF1">
    <property type="entry name" value="BLL6088 PROTEIN"/>
    <property type="match status" value="1"/>
</dbReference>
<proteinExistence type="predicted"/>
<organism evidence="2 3">
    <name type="scientific">Lactonifactor longoviformis DSM 17459</name>
    <dbReference type="NCBI Taxonomy" id="1122155"/>
    <lineage>
        <taxon>Bacteria</taxon>
        <taxon>Bacillati</taxon>
        <taxon>Bacillota</taxon>
        <taxon>Clostridia</taxon>
        <taxon>Eubacteriales</taxon>
        <taxon>Clostridiaceae</taxon>
        <taxon>Lactonifactor</taxon>
    </lineage>
</organism>
<keyword evidence="3" id="KW-1185">Reference proteome</keyword>
<evidence type="ECO:0000313" key="3">
    <source>
        <dbReference type="Proteomes" id="UP000184245"/>
    </source>
</evidence>
<keyword evidence="2" id="KW-0645">Protease</keyword>
<dbReference type="SUPFAM" id="SSF144052">
    <property type="entry name" value="Thermophilic metalloprotease-like"/>
    <property type="match status" value="1"/>
</dbReference>
<dbReference type="GO" id="GO:0006508">
    <property type="term" value="P:proteolysis"/>
    <property type="evidence" value="ECO:0007669"/>
    <property type="project" value="UniProtKB-KW"/>
</dbReference>
<dbReference type="InterPro" id="IPR052170">
    <property type="entry name" value="M29_Exopeptidase"/>
</dbReference>
<dbReference type="STRING" id="1122155.SAMN02745158_03680"/>
<dbReference type="EMBL" id="FQVI01000027">
    <property type="protein sequence ID" value="SHF42373.1"/>
    <property type="molecule type" value="Genomic_DNA"/>
</dbReference>
<name>A0A1M5BIC4_9CLOT</name>
<evidence type="ECO:0000313" key="2">
    <source>
        <dbReference type="EMBL" id="SHF42373.1"/>
    </source>
</evidence>
<accession>A0A1M5BIC4</accession>
<dbReference type="InterPro" id="IPR000787">
    <property type="entry name" value="Peptidase_M29"/>
</dbReference>